<keyword evidence="1" id="KW-0479">Metal-binding</keyword>
<evidence type="ECO:0000256" key="2">
    <source>
        <dbReference type="SAM" id="MobiDB-lite"/>
    </source>
</evidence>
<dbReference type="PROSITE" id="PS50158">
    <property type="entry name" value="ZF_CCHC"/>
    <property type="match status" value="1"/>
</dbReference>
<reference evidence="4 5" key="1">
    <citation type="journal article" date="2018" name="BMC Genomics">
        <title>Comparative genome analyses reveal sequence features reflecting distinct modes of host-adaptation between dicot and monocot powdery mildew.</title>
        <authorList>
            <person name="Wu Y."/>
            <person name="Ma X."/>
            <person name="Pan Z."/>
            <person name="Kale S.D."/>
            <person name="Song Y."/>
            <person name="King H."/>
            <person name="Zhang Q."/>
            <person name="Presley C."/>
            <person name="Deng X."/>
            <person name="Wei C.I."/>
            <person name="Xiao S."/>
        </authorList>
    </citation>
    <scope>NUCLEOTIDE SEQUENCE [LARGE SCALE GENOMIC DNA]</scope>
    <source>
        <strain evidence="4">UMSG1</strain>
    </source>
</reference>
<dbReference type="Proteomes" id="UP000285326">
    <property type="component" value="Unassembled WGS sequence"/>
</dbReference>
<dbReference type="CDD" id="cd00303">
    <property type="entry name" value="retropepsin_like"/>
    <property type="match status" value="1"/>
</dbReference>
<dbReference type="EMBL" id="MCBS01012793">
    <property type="protein sequence ID" value="RKF84269.1"/>
    <property type="molecule type" value="Genomic_DNA"/>
</dbReference>
<dbReference type="Gene3D" id="2.40.70.10">
    <property type="entry name" value="Acid Proteases"/>
    <property type="match status" value="1"/>
</dbReference>
<evidence type="ECO:0000313" key="4">
    <source>
        <dbReference type="EMBL" id="RKF84269.1"/>
    </source>
</evidence>
<feature type="non-terminal residue" evidence="4">
    <location>
        <position position="1"/>
    </location>
</feature>
<evidence type="ECO:0000313" key="5">
    <source>
        <dbReference type="Proteomes" id="UP000285326"/>
    </source>
</evidence>
<dbReference type="InterPro" id="IPR021109">
    <property type="entry name" value="Peptidase_aspartic_dom_sf"/>
</dbReference>
<feature type="domain" description="CCHC-type" evidence="3">
    <location>
        <begin position="163"/>
        <end position="176"/>
    </location>
</feature>
<comment type="caution">
    <text evidence="4">The sequence shown here is derived from an EMBL/GenBank/DDBJ whole genome shotgun (WGS) entry which is preliminary data.</text>
</comment>
<evidence type="ECO:0000256" key="1">
    <source>
        <dbReference type="PROSITE-ProRule" id="PRU00047"/>
    </source>
</evidence>
<gene>
    <name evidence="4" type="ORF">GcM1_127001</name>
</gene>
<organism evidence="4 5">
    <name type="scientific">Golovinomyces cichoracearum</name>
    <dbReference type="NCBI Taxonomy" id="62708"/>
    <lineage>
        <taxon>Eukaryota</taxon>
        <taxon>Fungi</taxon>
        <taxon>Dikarya</taxon>
        <taxon>Ascomycota</taxon>
        <taxon>Pezizomycotina</taxon>
        <taxon>Leotiomycetes</taxon>
        <taxon>Erysiphales</taxon>
        <taxon>Erysiphaceae</taxon>
        <taxon>Golovinomyces</taxon>
    </lineage>
</organism>
<dbReference type="AlphaFoldDB" id="A0A420JBU7"/>
<dbReference type="GO" id="GO:0003676">
    <property type="term" value="F:nucleic acid binding"/>
    <property type="evidence" value="ECO:0007669"/>
    <property type="project" value="InterPro"/>
</dbReference>
<accession>A0A420JBU7</accession>
<keyword evidence="1" id="KW-0862">Zinc</keyword>
<protein>
    <recommendedName>
        <fullName evidence="3">CCHC-type domain-containing protein</fullName>
    </recommendedName>
</protein>
<dbReference type="InterPro" id="IPR001878">
    <property type="entry name" value="Znf_CCHC"/>
</dbReference>
<proteinExistence type="predicted"/>
<name>A0A420JBU7_9PEZI</name>
<keyword evidence="1" id="KW-0863">Zinc-finger</keyword>
<dbReference type="GO" id="GO:0008270">
    <property type="term" value="F:zinc ion binding"/>
    <property type="evidence" value="ECO:0007669"/>
    <property type="project" value="UniProtKB-KW"/>
</dbReference>
<feature type="region of interest" description="Disordered" evidence="2">
    <location>
        <begin position="97"/>
        <end position="121"/>
    </location>
</feature>
<sequence>EDFLNRLDKAFGDSDKITKAINKLNTIKQKNRYFREFLQDFEQTIFEAQGWGWDDQIKKSHLRTALNRELSDRLVFQDEPVGYEDFVSQLRRTSDKMNRGLGLTPQSTQTLNNKPNGDPMDWEPTQTIKIANIQRNVMRRTQPDRATWVSREDIDRRIEAGLCMRCGGRGHVIKNCSLLPAYNPNQRGKNLSSKPKVTAAPVPVDQEFEEVSGNRPERKFDLKKEWNRFEESMDCKPFIVNTFINDIVSTSTLIDTGCLSYGLCDSNFAQKNNLVRLKVNPREVVGFDGKIASSVNEVAVVDIDLDGHRQSKVFLYISQLGQYDIILGIYWIVSQDVRINGPRSEIGIRSTGIIVRSKDVVQKYRNTLKMQYTLVSAIAFRQLTKNHSRNKGVKVFAASLADINKSLAVKKRTDPSSVLLTHYI</sequence>
<evidence type="ECO:0000259" key="3">
    <source>
        <dbReference type="PROSITE" id="PS50158"/>
    </source>
</evidence>
<feature type="compositionally biased region" description="Polar residues" evidence="2">
    <location>
        <begin position="104"/>
        <end position="115"/>
    </location>
</feature>